<evidence type="ECO:0000313" key="2">
    <source>
        <dbReference type="EMBL" id="CAG6743233.1"/>
    </source>
</evidence>
<proteinExistence type="predicted"/>
<organism evidence="2">
    <name type="scientific">Cacopsylla melanoneura</name>
    <dbReference type="NCBI Taxonomy" id="428564"/>
    <lineage>
        <taxon>Eukaryota</taxon>
        <taxon>Metazoa</taxon>
        <taxon>Ecdysozoa</taxon>
        <taxon>Arthropoda</taxon>
        <taxon>Hexapoda</taxon>
        <taxon>Insecta</taxon>
        <taxon>Pterygota</taxon>
        <taxon>Neoptera</taxon>
        <taxon>Paraneoptera</taxon>
        <taxon>Hemiptera</taxon>
        <taxon>Sternorrhyncha</taxon>
        <taxon>Psylloidea</taxon>
        <taxon>Psyllidae</taxon>
        <taxon>Psyllinae</taxon>
        <taxon>Cacopsylla</taxon>
    </lineage>
</organism>
<dbReference type="EMBL" id="HBUF01444986">
    <property type="protein sequence ID" value="CAG6743233.1"/>
    <property type="molecule type" value="Transcribed_RNA"/>
</dbReference>
<name>A0A8D9E757_9HEMI</name>
<sequence length="144" mass="16704">MKSSVPHVGYLDSNSMPNPTRRESNAKLGATAFGKPSKPETEAQRAARLNKQFEKMIQFTTMLGHVDSFLYDRARSVVKTLHRMMGDSRELIEPLDFETNELRRRRHSNDFERRHPTESRVLTNEVRFYEPVHQQTAELTVSAE</sequence>
<protein>
    <submittedName>
        <fullName evidence="2">Uncharacterized protein</fullName>
    </submittedName>
</protein>
<dbReference type="AlphaFoldDB" id="A0A8D9E757"/>
<feature type="region of interest" description="Disordered" evidence="1">
    <location>
        <begin position="1"/>
        <end position="45"/>
    </location>
</feature>
<evidence type="ECO:0000256" key="1">
    <source>
        <dbReference type="SAM" id="MobiDB-lite"/>
    </source>
</evidence>
<reference evidence="2" key="1">
    <citation type="submission" date="2021-05" db="EMBL/GenBank/DDBJ databases">
        <authorList>
            <person name="Alioto T."/>
            <person name="Alioto T."/>
            <person name="Gomez Garrido J."/>
        </authorList>
    </citation>
    <scope>NUCLEOTIDE SEQUENCE</scope>
</reference>
<accession>A0A8D9E757</accession>